<keyword evidence="6 12" id="KW-1133">Transmembrane helix</keyword>
<feature type="transmembrane region" description="Helical" evidence="12">
    <location>
        <begin position="280"/>
        <end position="300"/>
    </location>
</feature>
<feature type="transmembrane region" description="Helical" evidence="12">
    <location>
        <begin position="195"/>
        <end position="214"/>
    </location>
</feature>
<dbReference type="InterPro" id="IPR017871">
    <property type="entry name" value="ABC_transporter-like_CS"/>
</dbReference>
<evidence type="ECO:0000259" key="14">
    <source>
        <dbReference type="PROSITE" id="PS50929"/>
    </source>
</evidence>
<dbReference type="InterPro" id="IPR039421">
    <property type="entry name" value="Type_1_exporter"/>
</dbReference>
<dbReference type="InterPro" id="IPR011527">
    <property type="entry name" value="ABC1_TM_dom"/>
</dbReference>
<dbReference type="EMBL" id="CP031165">
    <property type="protein sequence ID" value="AXV07514.1"/>
    <property type="molecule type" value="Genomic_DNA"/>
</dbReference>
<dbReference type="FunFam" id="3.40.50.300:FF:000287">
    <property type="entry name" value="Multidrug ABC transporter ATP-binding protein"/>
    <property type="match status" value="1"/>
</dbReference>
<keyword evidence="16" id="KW-1185">Reference proteome</keyword>
<evidence type="ECO:0000313" key="15">
    <source>
        <dbReference type="EMBL" id="AXV07514.1"/>
    </source>
</evidence>
<dbReference type="PROSITE" id="PS00211">
    <property type="entry name" value="ABC_TRANSPORTER_1"/>
    <property type="match status" value="1"/>
</dbReference>
<evidence type="ECO:0000256" key="4">
    <source>
        <dbReference type="ARBA" id="ARBA00022741"/>
    </source>
</evidence>
<evidence type="ECO:0000256" key="12">
    <source>
        <dbReference type="SAM" id="Phobius"/>
    </source>
</evidence>
<dbReference type="InterPro" id="IPR003593">
    <property type="entry name" value="AAA+_ATPase"/>
</dbReference>
<feature type="transmembrane region" description="Helical" evidence="12">
    <location>
        <begin position="165"/>
        <end position="189"/>
    </location>
</feature>
<evidence type="ECO:0000256" key="8">
    <source>
        <dbReference type="ARBA" id="ARBA00055053"/>
    </source>
</evidence>
<keyword evidence="5 15" id="KW-0067">ATP-binding</keyword>
<dbReference type="CDD" id="cd18550">
    <property type="entry name" value="ABC_6TM_exporter_like"/>
    <property type="match status" value="1"/>
</dbReference>
<evidence type="ECO:0000256" key="9">
    <source>
        <dbReference type="ARBA" id="ARBA00061644"/>
    </source>
</evidence>
<dbReference type="PANTHER" id="PTHR43394:SF1">
    <property type="entry name" value="ATP-BINDING CASSETTE SUB-FAMILY B MEMBER 10, MITOCHONDRIAL"/>
    <property type="match status" value="1"/>
</dbReference>
<dbReference type="GO" id="GO:0015421">
    <property type="term" value="F:ABC-type oligopeptide transporter activity"/>
    <property type="evidence" value="ECO:0007669"/>
    <property type="project" value="TreeGrafter"/>
</dbReference>
<dbReference type="PANTHER" id="PTHR43394">
    <property type="entry name" value="ATP-DEPENDENT PERMEASE MDL1, MITOCHONDRIAL"/>
    <property type="match status" value="1"/>
</dbReference>
<feature type="domain" description="ABC transporter" evidence="13">
    <location>
        <begin position="374"/>
        <end position="628"/>
    </location>
</feature>
<organism evidence="15 16">
    <name type="scientific">Euzebya pacifica</name>
    <dbReference type="NCBI Taxonomy" id="1608957"/>
    <lineage>
        <taxon>Bacteria</taxon>
        <taxon>Bacillati</taxon>
        <taxon>Actinomycetota</taxon>
        <taxon>Nitriliruptoria</taxon>
        <taxon>Euzebyales</taxon>
    </lineage>
</organism>
<dbReference type="InterPro" id="IPR036640">
    <property type="entry name" value="ABC1_TM_sf"/>
</dbReference>
<reference evidence="15 16" key="1">
    <citation type="submission" date="2018-09" db="EMBL/GenBank/DDBJ databases">
        <title>Complete genome sequence of Euzebya sp. DY32-46 isolated from seawater of Pacific Ocean.</title>
        <authorList>
            <person name="Xu L."/>
            <person name="Wu Y.-H."/>
            <person name="Xu X.-W."/>
        </authorList>
    </citation>
    <scope>NUCLEOTIDE SEQUENCE [LARGE SCALE GENOMIC DNA]</scope>
    <source>
        <strain evidence="15 16">DY32-46</strain>
    </source>
</reference>
<evidence type="ECO:0000313" key="16">
    <source>
        <dbReference type="Proteomes" id="UP000264006"/>
    </source>
</evidence>
<keyword evidence="7 12" id="KW-0472">Membrane</keyword>
<evidence type="ECO:0000256" key="3">
    <source>
        <dbReference type="ARBA" id="ARBA00022692"/>
    </source>
</evidence>
<dbReference type="KEGG" id="euz:DVS28_a2835"/>
<evidence type="ECO:0000256" key="7">
    <source>
        <dbReference type="ARBA" id="ARBA00023136"/>
    </source>
</evidence>
<dbReference type="InterPro" id="IPR003439">
    <property type="entry name" value="ABC_transporter-like_ATP-bd"/>
</dbReference>
<dbReference type="AlphaFoldDB" id="A0A346XZ67"/>
<dbReference type="RefSeq" id="WP_216826034.1">
    <property type="nucleotide sequence ID" value="NZ_CP031165.1"/>
</dbReference>
<accession>A0A346XZ67</accession>
<comment type="function">
    <text evidence="8">ABC transporter involved in fatty acid import. Transmembrane domains (TMD) form a pore in the membrane and the ATP-binding domain (NBD) is responsible for energy generation.</text>
</comment>
<evidence type="ECO:0000256" key="2">
    <source>
        <dbReference type="ARBA" id="ARBA00022448"/>
    </source>
</evidence>
<dbReference type="SUPFAM" id="SSF90123">
    <property type="entry name" value="ABC transporter transmembrane region"/>
    <property type="match status" value="1"/>
</dbReference>
<name>A0A346XZ67_9ACTN</name>
<feature type="transmembrane region" description="Helical" evidence="12">
    <location>
        <begin position="94"/>
        <end position="112"/>
    </location>
</feature>
<dbReference type="SMART" id="SM00382">
    <property type="entry name" value="AAA"/>
    <property type="match status" value="1"/>
</dbReference>
<dbReference type="GO" id="GO:0005524">
    <property type="term" value="F:ATP binding"/>
    <property type="evidence" value="ECO:0007669"/>
    <property type="project" value="UniProtKB-KW"/>
</dbReference>
<dbReference type="Pfam" id="PF00005">
    <property type="entry name" value="ABC_tran"/>
    <property type="match status" value="1"/>
</dbReference>
<dbReference type="GO" id="GO:0005886">
    <property type="term" value="C:plasma membrane"/>
    <property type="evidence" value="ECO:0007669"/>
    <property type="project" value="UniProtKB-SubCell"/>
</dbReference>
<evidence type="ECO:0000256" key="11">
    <source>
        <dbReference type="SAM" id="MobiDB-lite"/>
    </source>
</evidence>
<dbReference type="Pfam" id="PF00664">
    <property type="entry name" value="ABC_membrane"/>
    <property type="match status" value="1"/>
</dbReference>
<dbReference type="Gene3D" id="1.20.1560.10">
    <property type="entry name" value="ABC transporter type 1, transmembrane domain"/>
    <property type="match status" value="1"/>
</dbReference>
<dbReference type="GO" id="GO:0016887">
    <property type="term" value="F:ATP hydrolysis activity"/>
    <property type="evidence" value="ECO:0007669"/>
    <property type="project" value="InterPro"/>
</dbReference>
<feature type="domain" description="ABC transmembrane type-1" evidence="14">
    <location>
        <begin position="54"/>
        <end position="340"/>
    </location>
</feature>
<keyword evidence="4" id="KW-0547">Nucleotide-binding</keyword>
<evidence type="ECO:0000259" key="13">
    <source>
        <dbReference type="PROSITE" id="PS50893"/>
    </source>
</evidence>
<comment type="subcellular location">
    <subcellularLocation>
        <location evidence="1">Cell membrane</location>
        <topology evidence="1">Multi-pass membrane protein</topology>
    </subcellularLocation>
</comment>
<dbReference type="PROSITE" id="PS50929">
    <property type="entry name" value="ABC_TM1F"/>
    <property type="match status" value="1"/>
</dbReference>
<dbReference type="SUPFAM" id="SSF52540">
    <property type="entry name" value="P-loop containing nucleoside triphosphate hydrolases"/>
    <property type="match status" value="1"/>
</dbReference>
<feature type="region of interest" description="Disordered" evidence="11">
    <location>
        <begin position="1"/>
        <end position="27"/>
    </location>
</feature>
<evidence type="ECO:0000256" key="5">
    <source>
        <dbReference type="ARBA" id="ARBA00022840"/>
    </source>
</evidence>
<sequence>MSMISPWGGGGRPMMPGTGRVRRGLDGPREVGLRSGLIGRVWRTFARPYRSRLLLLIGLISLGSILTVVPPRIIGLIVDTLSDPPEGAVDRITWLAVGLVGVAVVSSLLSVAQRYFSSWIGEQLIHDLRRSLFDHVQRMPLAFFTRTQTGALISRLNNDVVGAQSALTGTFGTLAANLVQVLATVGLMLSLSWRLTLITLAVLPFFVLAAKGVGKRLQGLTRESMNLNADMNSFMTERFNVAGAMIVKLFGRPNEETDTFGTSARRVADIGVQTAVIGRLFFVVLGLMGALGTAAVYLIGGRMALSGSFNPGDVVAFGLLVQQAYQPLAALSNAPVEVLTALVSFDRVFEILDIAHPIADADDAVVLDDQAGRVEFDDVTFAYPTANESSVSSLDSWIDVMDSRPGETVLQGVSFVAEPGQTVALVGPSGAGKSTILSLVSRLYDVGEGAVRIDGHDVRDVTLDSLAATIGVVSQDPHLFHDTVLSNLRFAKPDATQEQVVAACRAARIHDVIDALPDGYQTVVGDRGYRLSGGEKQRLAIARVLLKDPSIIVLDEATSHLDSDNEEKIQIALSAALRERTSLVIAHRLSTIVDADQILVIDDGRVVQRGTHDQLVGAEGLYAELYRTQFARAGS</sequence>
<dbReference type="InterPro" id="IPR027417">
    <property type="entry name" value="P-loop_NTPase"/>
</dbReference>
<dbReference type="Gene3D" id="3.40.50.300">
    <property type="entry name" value="P-loop containing nucleotide triphosphate hydrolases"/>
    <property type="match status" value="1"/>
</dbReference>
<evidence type="ECO:0000256" key="6">
    <source>
        <dbReference type="ARBA" id="ARBA00022989"/>
    </source>
</evidence>
<keyword evidence="3 12" id="KW-0812">Transmembrane</keyword>
<gene>
    <name evidence="15" type="ORF">DVS28_a2835</name>
</gene>
<comment type="similarity">
    <text evidence="9">Belongs to the ABC transporter superfamily. Lipid exporter (TC 3.A.1.106) family.</text>
</comment>
<proteinExistence type="inferred from homology"/>
<feature type="transmembrane region" description="Helical" evidence="12">
    <location>
        <begin position="53"/>
        <end position="74"/>
    </location>
</feature>
<dbReference type="PROSITE" id="PS50893">
    <property type="entry name" value="ABC_TRANSPORTER_2"/>
    <property type="match status" value="1"/>
</dbReference>
<protein>
    <recommendedName>
        <fullName evidence="10">Fatty acid ABC transporter ATP-binding/permease protein</fullName>
    </recommendedName>
</protein>
<dbReference type="Proteomes" id="UP000264006">
    <property type="component" value="Chromosome"/>
</dbReference>
<keyword evidence="2" id="KW-0813">Transport</keyword>
<evidence type="ECO:0000256" key="1">
    <source>
        <dbReference type="ARBA" id="ARBA00004651"/>
    </source>
</evidence>
<evidence type="ECO:0000256" key="10">
    <source>
        <dbReference type="ARBA" id="ARBA00071747"/>
    </source>
</evidence>